<protein>
    <recommendedName>
        <fullName evidence="2">Galectin</fullName>
    </recommendedName>
</protein>
<evidence type="ECO:0000259" key="3">
    <source>
        <dbReference type="PROSITE" id="PS51304"/>
    </source>
</evidence>
<gene>
    <name evidence="5" type="primary">LOC129325442</name>
</gene>
<proteinExistence type="predicted"/>
<dbReference type="GeneID" id="129325442"/>
<dbReference type="PANTHER" id="PTHR11346">
    <property type="entry name" value="GALECTIN"/>
    <property type="match status" value="1"/>
</dbReference>
<dbReference type="RefSeq" id="XP_054829053.1">
    <property type="nucleotide sequence ID" value="XM_054973078.1"/>
</dbReference>
<dbReference type="SMART" id="SM00908">
    <property type="entry name" value="Gal-bind_lectin"/>
    <property type="match status" value="1"/>
</dbReference>
<dbReference type="GO" id="GO:0030395">
    <property type="term" value="F:lactose binding"/>
    <property type="evidence" value="ECO:0007669"/>
    <property type="project" value="TreeGrafter"/>
</dbReference>
<organism evidence="4 5">
    <name type="scientific">Eublepharis macularius</name>
    <name type="common">Leopard gecko</name>
    <name type="synonym">Cyrtodactylus macularius</name>
    <dbReference type="NCBI Taxonomy" id="481883"/>
    <lineage>
        <taxon>Eukaryota</taxon>
        <taxon>Metazoa</taxon>
        <taxon>Chordata</taxon>
        <taxon>Craniata</taxon>
        <taxon>Vertebrata</taxon>
        <taxon>Euteleostomi</taxon>
        <taxon>Lepidosauria</taxon>
        <taxon>Squamata</taxon>
        <taxon>Bifurcata</taxon>
        <taxon>Gekkota</taxon>
        <taxon>Eublepharidae</taxon>
        <taxon>Eublepharinae</taxon>
        <taxon>Eublepharis</taxon>
    </lineage>
</organism>
<dbReference type="InterPro" id="IPR013320">
    <property type="entry name" value="ConA-like_dom_sf"/>
</dbReference>
<evidence type="ECO:0000256" key="1">
    <source>
        <dbReference type="ARBA" id="ARBA00022734"/>
    </source>
</evidence>
<dbReference type="Proteomes" id="UP001190640">
    <property type="component" value="Chromosome 3"/>
</dbReference>
<dbReference type="InterPro" id="IPR044156">
    <property type="entry name" value="Galectin-like"/>
</dbReference>
<dbReference type="CDD" id="cd00070">
    <property type="entry name" value="GLECT"/>
    <property type="match status" value="1"/>
</dbReference>
<dbReference type="InterPro" id="IPR001079">
    <property type="entry name" value="Galectin_CRD"/>
</dbReference>
<keyword evidence="4" id="KW-1185">Reference proteome</keyword>
<dbReference type="PANTHER" id="PTHR11346:SF97">
    <property type="entry name" value="GALECTIN-1"/>
    <property type="match status" value="1"/>
</dbReference>
<evidence type="ECO:0000313" key="5">
    <source>
        <dbReference type="RefSeq" id="XP_054829053.1"/>
    </source>
</evidence>
<reference evidence="5" key="1">
    <citation type="submission" date="2025-08" db="UniProtKB">
        <authorList>
            <consortium name="RefSeq"/>
        </authorList>
    </citation>
    <scope>IDENTIFICATION</scope>
    <source>
        <tissue evidence="5">Blood</tissue>
    </source>
</reference>
<dbReference type="Gene3D" id="2.60.120.200">
    <property type="match status" value="1"/>
</dbReference>
<sequence length="132" mass="14906">MAHKLSITNLKKVSVRDSIIVKGRVAPCSRSFSINMGRDDSTYLIQFNPQFQCQEVIYKSKKSGTYSQATRDTVFPFQQNTDVEITFNFNGNKVTVDYPGGHQFHYSSDVNLDHIACISVDGDFEVNSIDLK</sequence>
<feature type="domain" description="Galectin" evidence="3">
    <location>
        <begin position="5"/>
        <end position="132"/>
    </location>
</feature>
<dbReference type="PROSITE" id="PS51304">
    <property type="entry name" value="GALECTIN"/>
    <property type="match status" value="1"/>
</dbReference>
<keyword evidence="1 2" id="KW-0430">Lectin</keyword>
<evidence type="ECO:0000256" key="2">
    <source>
        <dbReference type="RuleBase" id="RU102079"/>
    </source>
</evidence>
<dbReference type="GO" id="GO:0043236">
    <property type="term" value="F:laminin binding"/>
    <property type="evidence" value="ECO:0007669"/>
    <property type="project" value="TreeGrafter"/>
</dbReference>
<dbReference type="KEGG" id="emc:129325442"/>
<dbReference type="SMART" id="SM00276">
    <property type="entry name" value="GLECT"/>
    <property type="match status" value="1"/>
</dbReference>
<dbReference type="SUPFAM" id="SSF49899">
    <property type="entry name" value="Concanavalin A-like lectins/glucanases"/>
    <property type="match status" value="1"/>
</dbReference>
<name>A0AA97KT89_EUBMA</name>
<dbReference type="GO" id="GO:0005615">
    <property type="term" value="C:extracellular space"/>
    <property type="evidence" value="ECO:0007669"/>
    <property type="project" value="TreeGrafter"/>
</dbReference>
<dbReference type="AlphaFoldDB" id="A0AA97KT89"/>
<dbReference type="Pfam" id="PF00337">
    <property type="entry name" value="Gal-bind_lectin"/>
    <property type="match status" value="1"/>
</dbReference>
<accession>A0AA97KT89</accession>
<evidence type="ECO:0000313" key="4">
    <source>
        <dbReference type="Proteomes" id="UP001190640"/>
    </source>
</evidence>